<gene>
    <name evidence="1" type="ORF">SLEP1_g47912</name>
</gene>
<proteinExistence type="predicted"/>
<dbReference type="Proteomes" id="UP001054252">
    <property type="component" value="Unassembled WGS sequence"/>
</dbReference>
<protein>
    <submittedName>
        <fullName evidence="1">Uncharacterized protein</fullName>
    </submittedName>
</protein>
<evidence type="ECO:0000313" key="2">
    <source>
        <dbReference type="Proteomes" id="UP001054252"/>
    </source>
</evidence>
<name>A0AAV5LSV2_9ROSI</name>
<evidence type="ECO:0000313" key="1">
    <source>
        <dbReference type="EMBL" id="GKV40243.1"/>
    </source>
</evidence>
<comment type="caution">
    <text evidence="1">The sequence shown here is derived from an EMBL/GenBank/DDBJ whole genome shotgun (WGS) entry which is preliminary data.</text>
</comment>
<keyword evidence="2" id="KW-1185">Reference proteome</keyword>
<organism evidence="1 2">
    <name type="scientific">Rubroshorea leprosula</name>
    <dbReference type="NCBI Taxonomy" id="152421"/>
    <lineage>
        <taxon>Eukaryota</taxon>
        <taxon>Viridiplantae</taxon>
        <taxon>Streptophyta</taxon>
        <taxon>Embryophyta</taxon>
        <taxon>Tracheophyta</taxon>
        <taxon>Spermatophyta</taxon>
        <taxon>Magnoliopsida</taxon>
        <taxon>eudicotyledons</taxon>
        <taxon>Gunneridae</taxon>
        <taxon>Pentapetalae</taxon>
        <taxon>rosids</taxon>
        <taxon>malvids</taxon>
        <taxon>Malvales</taxon>
        <taxon>Dipterocarpaceae</taxon>
        <taxon>Rubroshorea</taxon>
    </lineage>
</organism>
<sequence length="61" mass="6532">MLLHPPFCTPTRLTPCMPAPSSAPSPALPPAPLLLHLLHSAPNHAPLPPACYSHTEKNSQY</sequence>
<dbReference type="EMBL" id="BPVZ01000140">
    <property type="protein sequence ID" value="GKV40243.1"/>
    <property type="molecule type" value="Genomic_DNA"/>
</dbReference>
<reference evidence="1 2" key="1">
    <citation type="journal article" date="2021" name="Commun. Biol.">
        <title>The genome of Shorea leprosula (Dipterocarpaceae) highlights the ecological relevance of drought in aseasonal tropical rainforests.</title>
        <authorList>
            <person name="Ng K.K.S."/>
            <person name="Kobayashi M.J."/>
            <person name="Fawcett J.A."/>
            <person name="Hatakeyama M."/>
            <person name="Paape T."/>
            <person name="Ng C.H."/>
            <person name="Ang C.C."/>
            <person name="Tnah L.H."/>
            <person name="Lee C.T."/>
            <person name="Nishiyama T."/>
            <person name="Sese J."/>
            <person name="O'Brien M.J."/>
            <person name="Copetti D."/>
            <person name="Mohd Noor M.I."/>
            <person name="Ong R.C."/>
            <person name="Putra M."/>
            <person name="Sireger I.Z."/>
            <person name="Indrioko S."/>
            <person name="Kosugi Y."/>
            <person name="Izuno A."/>
            <person name="Isagi Y."/>
            <person name="Lee S.L."/>
            <person name="Shimizu K.K."/>
        </authorList>
    </citation>
    <scope>NUCLEOTIDE SEQUENCE [LARGE SCALE GENOMIC DNA]</scope>
    <source>
        <strain evidence="1">214</strain>
    </source>
</reference>
<accession>A0AAV5LSV2</accession>
<dbReference type="AlphaFoldDB" id="A0AAV5LSV2"/>